<keyword evidence="2" id="KW-1185">Reference proteome</keyword>
<sequence>MKITELTKINEKTINYINSKTSKGYSISNIIREEIGDQTPKKEIENKRKYISKKISFAGYKFNADKRIYELPSNSLEKINDESAKKIEINKITIDNKKTKNNTDELKTKRKYTKKKDKVIEQKLIDNPLYFELDLSSIIQNIDTIHHEIEINPKRIGIRLNPNIVDIFRTIEQRYSYIDSYLLINNAIYSCSHHASKIKDSKWLIEYSNFIAENTTTNKKQVNLSSCKMIDSQITLLESIFPILDRSKIVDFVLYIYVQCYLNKINSNHK</sequence>
<name>A0ABP2HXX6_9FIRM</name>
<dbReference type="EMBL" id="ADMN01000123">
    <property type="protein sequence ID" value="EFF62522.1"/>
    <property type="molecule type" value="Genomic_DNA"/>
</dbReference>
<comment type="caution">
    <text evidence="1">The sequence shown here is derived from an EMBL/GenBank/DDBJ whole genome shotgun (WGS) entry which is preliminary data.</text>
</comment>
<gene>
    <name evidence="1" type="ORF">CUW_1928</name>
</gene>
<evidence type="ECO:0000313" key="2">
    <source>
        <dbReference type="Proteomes" id="UP000002938"/>
    </source>
</evidence>
<evidence type="ECO:0000313" key="1">
    <source>
        <dbReference type="EMBL" id="EFF62522.1"/>
    </source>
</evidence>
<protein>
    <submittedName>
        <fullName evidence="1">Uncharacterized protein</fullName>
    </submittedName>
</protein>
<accession>A0ABP2HXX6</accession>
<reference evidence="1 2" key="1">
    <citation type="journal article" date="2011" name="J. Bacteriol.">
        <title>Draft Genome Sequence of Turicibacter sanguinis PC909, Isolated from Human Feces.</title>
        <authorList>
            <person name="Cuiv P.O."/>
            <person name="Klaassens E.S."/>
            <person name="Durkin A.S."/>
            <person name="Harkins D.M."/>
            <person name="Foster L."/>
            <person name="McCorrison J."/>
            <person name="Torralba M."/>
            <person name="Nelson K.E."/>
            <person name="Morrison M."/>
        </authorList>
    </citation>
    <scope>NUCLEOTIDE SEQUENCE [LARGE SCALE GENOMIC DNA]</scope>
    <source>
        <strain evidence="1 2">PC909</strain>
    </source>
</reference>
<proteinExistence type="predicted"/>
<dbReference type="Proteomes" id="UP000002938">
    <property type="component" value="Unassembled WGS sequence"/>
</dbReference>
<dbReference type="RefSeq" id="WP_006785929.1">
    <property type="nucleotide sequence ID" value="NZ_ADMN01000123.1"/>
</dbReference>
<organism evidence="1 2">
    <name type="scientific">Turicibacter sanguinis PC909</name>
    <dbReference type="NCBI Taxonomy" id="702450"/>
    <lineage>
        <taxon>Bacteria</taxon>
        <taxon>Bacillati</taxon>
        <taxon>Bacillota</taxon>
        <taxon>Erysipelotrichia</taxon>
        <taxon>Erysipelotrichales</taxon>
        <taxon>Turicibacteraceae</taxon>
        <taxon>Turicibacter</taxon>
    </lineage>
</organism>